<evidence type="ECO:0000256" key="2">
    <source>
        <dbReference type="ARBA" id="ARBA00006896"/>
    </source>
</evidence>
<evidence type="ECO:0000256" key="4">
    <source>
        <dbReference type="ARBA" id="ARBA00022884"/>
    </source>
</evidence>
<evidence type="ECO:0000313" key="8">
    <source>
        <dbReference type="EMBL" id="GER94292.1"/>
    </source>
</evidence>
<evidence type="ECO:0000256" key="5">
    <source>
        <dbReference type="ARBA" id="ARBA00023118"/>
    </source>
</evidence>
<proteinExistence type="inferred from homology"/>
<dbReference type="GO" id="GO:0003723">
    <property type="term" value="F:RNA binding"/>
    <property type="evidence" value="ECO:0007669"/>
    <property type="project" value="UniProtKB-KW"/>
</dbReference>
<evidence type="ECO:0000256" key="6">
    <source>
        <dbReference type="ARBA" id="ARBA00031723"/>
    </source>
</evidence>
<protein>
    <recommendedName>
        <fullName evidence="3">CRISPR system Cms protein Csm2</fullName>
    </recommendedName>
    <alternativeName>
        <fullName evidence="6">CRISPR type III A-associated protein Csm2</fullName>
    </alternativeName>
</protein>
<organism evidence="8">
    <name type="scientific">hot springs metagenome</name>
    <dbReference type="NCBI Taxonomy" id="433727"/>
    <lineage>
        <taxon>unclassified sequences</taxon>
        <taxon>metagenomes</taxon>
        <taxon>ecological metagenomes</taxon>
    </lineage>
</organism>
<gene>
    <name evidence="8" type="ORF">A45J_2053</name>
</gene>
<dbReference type="GO" id="GO:0051607">
    <property type="term" value="P:defense response to virus"/>
    <property type="evidence" value="ECO:0007669"/>
    <property type="project" value="UniProtKB-KW"/>
</dbReference>
<dbReference type="CDD" id="cd09647">
    <property type="entry name" value="Csm2_III-A"/>
    <property type="match status" value="1"/>
</dbReference>
<accession>A0A5J4L4X2</accession>
<evidence type="ECO:0000256" key="7">
    <source>
        <dbReference type="SAM" id="MobiDB-lite"/>
    </source>
</evidence>
<feature type="region of interest" description="Disordered" evidence="7">
    <location>
        <begin position="1"/>
        <end position="26"/>
    </location>
</feature>
<comment type="caution">
    <text evidence="8">The sequence shown here is derived from an EMBL/GenBank/DDBJ whole genome shotgun (WGS) entry which is preliminary data.</text>
</comment>
<feature type="compositionally biased region" description="Basic residues" evidence="7">
    <location>
        <begin position="1"/>
        <end position="11"/>
    </location>
</feature>
<dbReference type="NCBIfam" id="TIGR01870">
    <property type="entry name" value="cas_TM1810_Csm2"/>
    <property type="match status" value="1"/>
</dbReference>
<dbReference type="EMBL" id="BLAB01000001">
    <property type="protein sequence ID" value="GER94292.1"/>
    <property type="molecule type" value="Genomic_DNA"/>
</dbReference>
<dbReference type="Pfam" id="PF03750">
    <property type="entry name" value="Csm2_III-A"/>
    <property type="match status" value="1"/>
</dbReference>
<evidence type="ECO:0000256" key="3">
    <source>
        <dbReference type="ARBA" id="ARBA00016118"/>
    </source>
</evidence>
<keyword evidence="4" id="KW-0694">RNA-binding</keyword>
<reference evidence="8" key="1">
    <citation type="submission" date="2019-10" db="EMBL/GenBank/DDBJ databases">
        <title>Metagenomic sequencing of thiosulfate-disproportionating enrichment culture.</title>
        <authorList>
            <person name="Umezawa K."/>
            <person name="Kojima H."/>
            <person name="Fukui M."/>
        </authorList>
    </citation>
    <scope>NUCLEOTIDE SEQUENCE</scope>
    <source>
        <strain evidence="8">45J</strain>
    </source>
</reference>
<evidence type="ECO:0000256" key="1">
    <source>
        <dbReference type="ARBA" id="ARBA00003640"/>
    </source>
</evidence>
<comment type="function">
    <text evidence="1">This subunit may be involved in monitoring complementarity of crRNA and target RNA.</text>
</comment>
<dbReference type="AlphaFoldDB" id="A0A5J4L4X2"/>
<comment type="similarity">
    <text evidence="2">Belongs to the CRISPR-associated Csm2 family.</text>
</comment>
<name>A0A5J4L4X2_9ZZZZ</name>
<sequence>MPEYRQHHRHQQGQQQTQQSPVAEMKEKIKKYQQLKAMPAEEIVSIADRIGAHLKNIGLKTTQIRKFLDGIRKIDTQFNRGKSFNKDTVILLKPKLAYAAGRQERTVKPLMEVLDPAIDAAKDSYESFKKLLALIEGIVAYHKYYGGGD</sequence>
<dbReference type="InterPro" id="IPR010149">
    <property type="entry name" value="CRISPR-assoc_prot_Csm2_III-A"/>
</dbReference>
<keyword evidence="5" id="KW-0051">Antiviral defense</keyword>